<evidence type="ECO:0000313" key="5">
    <source>
        <dbReference type="Proteomes" id="UP000070258"/>
    </source>
</evidence>
<evidence type="ECO:0000313" key="4">
    <source>
        <dbReference type="EMBL" id="KXP05044.1"/>
    </source>
</evidence>
<dbReference type="RefSeq" id="WP_068573081.1">
    <property type="nucleotide sequence ID" value="NZ_LSRE01000012.1"/>
</dbReference>
<organism evidence="4 5">
    <name type="scientific">Tsukamurella pseudospumae</name>
    <dbReference type="NCBI Taxonomy" id="239498"/>
    <lineage>
        <taxon>Bacteria</taxon>
        <taxon>Bacillati</taxon>
        <taxon>Actinomycetota</taxon>
        <taxon>Actinomycetes</taxon>
        <taxon>Mycobacteriales</taxon>
        <taxon>Tsukamurellaceae</taxon>
        <taxon>Tsukamurella</taxon>
    </lineage>
</organism>
<reference evidence="3 6" key="3">
    <citation type="submission" date="2016-02" db="EMBL/GenBank/DDBJ databases">
        <authorList>
            <person name="Teng J.L."/>
            <person name="Tang Y."/>
            <person name="Huang Y."/>
            <person name="Guo F."/>
            <person name="Wei W."/>
            <person name="Chen J.H."/>
            <person name="Wong S.Y."/>
            <person name="Lau S.K."/>
            <person name="Woo P.C."/>
        </authorList>
    </citation>
    <scope>NUCLEOTIDE SEQUENCE [LARGE SCALE GENOMIC DNA]</scope>
    <source>
        <strain evidence="3 6">JCM 13375</strain>
    </source>
</reference>
<dbReference type="OrthoDB" id="3729294at2"/>
<accession>A0A138A3P2</accession>
<dbReference type="STRING" id="239498.AXK60_12815"/>
<dbReference type="InterPro" id="IPR008969">
    <property type="entry name" value="CarboxyPept-like_regulatory"/>
</dbReference>
<dbReference type="EMBL" id="LSRF01000057">
    <property type="protein sequence ID" value="KXP05044.1"/>
    <property type="molecule type" value="Genomic_DNA"/>
</dbReference>
<keyword evidence="1" id="KW-1017">Isopeptide bond</keyword>
<protein>
    <recommendedName>
        <fullName evidence="7">DUF1416 domain-containing protein</fullName>
    </recommendedName>
</protein>
<dbReference type="Pfam" id="PF07210">
    <property type="entry name" value="DUF1416"/>
    <property type="match status" value="1"/>
</dbReference>
<dbReference type="SUPFAM" id="SSF49464">
    <property type="entry name" value="Carboxypeptidase regulatory domain-like"/>
    <property type="match status" value="1"/>
</dbReference>
<sequence>MCGAPKQGQVLPAGVDVEKETVLTGQVLDAAGNPVAGAFVRLLDGTGEFTAEVVASGTGDYRFFAAPGTWTLRALSSVGNGDTQVSPEANGVYNQDITVSK</sequence>
<evidence type="ECO:0000256" key="2">
    <source>
        <dbReference type="ARBA" id="ARBA00022843"/>
    </source>
</evidence>
<gene>
    <name evidence="4" type="ORF">AXK60_12815</name>
    <name evidence="3" type="ORF">AXK61_03865</name>
</gene>
<dbReference type="InterPro" id="IPR010814">
    <property type="entry name" value="DUF1416"/>
</dbReference>
<keyword evidence="6" id="KW-1185">Reference proteome</keyword>
<dbReference type="EMBL" id="LSRE01000012">
    <property type="protein sequence ID" value="KXO98723.1"/>
    <property type="molecule type" value="Genomic_DNA"/>
</dbReference>
<dbReference type="Proteomes" id="UP000070258">
    <property type="component" value="Unassembled WGS sequence"/>
</dbReference>
<keyword evidence="2" id="KW-0832">Ubl conjugation</keyword>
<evidence type="ECO:0008006" key="7">
    <source>
        <dbReference type="Google" id="ProtNLM"/>
    </source>
</evidence>
<reference evidence="5" key="2">
    <citation type="submission" date="2016-02" db="EMBL/GenBank/DDBJ databases">
        <authorList>
            <person name="Wen L."/>
            <person name="He K."/>
            <person name="Yang H."/>
        </authorList>
    </citation>
    <scope>NUCLEOTIDE SEQUENCE [LARGE SCALE GENOMIC DNA]</scope>
    <source>
        <strain evidence="5">JCM 15929</strain>
    </source>
</reference>
<evidence type="ECO:0000313" key="6">
    <source>
        <dbReference type="Proteomes" id="UP000070409"/>
    </source>
</evidence>
<name>A0A138A3P2_9ACTN</name>
<reference evidence="4" key="1">
    <citation type="submission" date="2016-02" db="EMBL/GenBank/DDBJ databases">
        <authorList>
            <person name="Teng J.L."/>
            <person name="Yang Y."/>
            <person name="Huang Y."/>
            <person name="Guo F."/>
            <person name="Wei W."/>
            <person name="Chen J.H."/>
            <person name="Wong S.Y."/>
            <person name="Lau S.K."/>
            <person name="Woo P.C."/>
        </authorList>
    </citation>
    <scope>NUCLEOTIDE SEQUENCE</scope>
    <source>
        <strain evidence="4">JCM 15929</strain>
    </source>
</reference>
<comment type="caution">
    <text evidence="4">The sequence shown here is derived from an EMBL/GenBank/DDBJ whole genome shotgun (WGS) entry which is preliminary data.</text>
</comment>
<dbReference type="Gene3D" id="2.60.40.1120">
    <property type="entry name" value="Carboxypeptidase-like, regulatory domain"/>
    <property type="match status" value="1"/>
</dbReference>
<dbReference type="Proteomes" id="UP000070409">
    <property type="component" value="Unassembled WGS sequence"/>
</dbReference>
<evidence type="ECO:0000256" key="1">
    <source>
        <dbReference type="ARBA" id="ARBA00022499"/>
    </source>
</evidence>
<evidence type="ECO:0000313" key="3">
    <source>
        <dbReference type="EMBL" id="KXO98723.1"/>
    </source>
</evidence>
<dbReference type="AlphaFoldDB" id="A0A138A3P2"/>
<proteinExistence type="predicted"/>